<proteinExistence type="predicted"/>
<keyword evidence="2" id="KW-1185">Reference proteome</keyword>
<dbReference type="AlphaFoldDB" id="A0A0P5TYX4"/>
<protein>
    <submittedName>
        <fullName evidence="1">Uncharacterized protein</fullName>
    </submittedName>
</protein>
<accession>A0A0P5TYX4</accession>
<evidence type="ECO:0000313" key="1">
    <source>
        <dbReference type="EMBL" id="KZS09897.1"/>
    </source>
</evidence>
<dbReference type="Proteomes" id="UP000076858">
    <property type="component" value="Unassembled WGS sequence"/>
</dbReference>
<name>A0A0P5TYX4_9CRUS</name>
<organism evidence="1 2">
    <name type="scientific">Daphnia magna</name>
    <dbReference type="NCBI Taxonomy" id="35525"/>
    <lineage>
        <taxon>Eukaryota</taxon>
        <taxon>Metazoa</taxon>
        <taxon>Ecdysozoa</taxon>
        <taxon>Arthropoda</taxon>
        <taxon>Crustacea</taxon>
        <taxon>Branchiopoda</taxon>
        <taxon>Diplostraca</taxon>
        <taxon>Cladocera</taxon>
        <taxon>Anomopoda</taxon>
        <taxon>Daphniidae</taxon>
        <taxon>Daphnia</taxon>
    </lineage>
</organism>
<sequence length="58" mass="6063">MYVAAIVCTVDKGSQPGGTGIRANRVLSSISGHVKFAIDKPNARAVVLFSFLNSTPPC</sequence>
<reference evidence="1 2" key="1">
    <citation type="submission" date="2016-03" db="EMBL/GenBank/DDBJ databases">
        <title>EvidentialGene: Evidence-directed Construction of Genes on Genomes.</title>
        <authorList>
            <person name="Gilbert D.G."/>
            <person name="Choi J.-H."/>
            <person name="Mockaitis K."/>
            <person name="Colbourne J."/>
            <person name="Pfrender M."/>
        </authorList>
    </citation>
    <scope>NUCLEOTIDE SEQUENCE [LARGE SCALE GENOMIC DNA]</scope>
    <source>
        <strain evidence="1 2">Xinb3</strain>
        <tissue evidence="1">Complete organism</tissue>
    </source>
</reference>
<gene>
    <name evidence="1" type="ORF">APZ42_025698</name>
</gene>
<evidence type="ECO:0000313" key="2">
    <source>
        <dbReference type="Proteomes" id="UP000076858"/>
    </source>
</evidence>
<comment type="caution">
    <text evidence="1">The sequence shown here is derived from an EMBL/GenBank/DDBJ whole genome shotgun (WGS) entry which is preliminary data.</text>
</comment>
<dbReference type="EMBL" id="LRGB01001937">
    <property type="protein sequence ID" value="KZS09897.1"/>
    <property type="molecule type" value="Genomic_DNA"/>
</dbReference>